<organism evidence="2 3">
    <name type="scientific">Dehalobacterium formicoaceticum</name>
    <dbReference type="NCBI Taxonomy" id="51515"/>
    <lineage>
        <taxon>Bacteria</taxon>
        <taxon>Bacillati</taxon>
        <taxon>Bacillota</taxon>
        <taxon>Clostridia</taxon>
        <taxon>Eubacteriales</taxon>
        <taxon>Peptococcaceae</taxon>
        <taxon>Dehalobacterium</taxon>
    </lineage>
</organism>
<feature type="domain" description="Nitrogenase/oxidoreductase component 1" evidence="1">
    <location>
        <begin position="28"/>
        <end position="347"/>
    </location>
</feature>
<keyword evidence="3" id="KW-1185">Reference proteome</keyword>
<dbReference type="PANTHER" id="PTHR42846:SF1">
    <property type="entry name" value="NI-SIROHYDROCHLORIN A,C-DIAMIDE REDUCTIVE CYCLASE COMPLEX, COMPONENT CFBD"/>
    <property type="match status" value="1"/>
</dbReference>
<dbReference type="SUPFAM" id="SSF53807">
    <property type="entry name" value="Helical backbone' metal receptor"/>
    <property type="match status" value="1"/>
</dbReference>
<dbReference type="PANTHER" id="PTHR42846">
    <property type="entry name" value="NI-SIROHYDROCHLORIN A,C-DIAMIDE REDUCTIVE CYCLASE COMPLEX, COMPONENT CFBD"/>
    <property type="match status" value="1"/>
</dbReference>
<evidence type="ECO:0000313" key="3">
    <source>
        <dbReference type="Proteomes" id="UP001524944"/>
    </source>
</evidence>
<gene>
    <name evidence="2" type="ORF">NVS47_15645</name>
</gene>
<dbReference type="Pfam" id="PF00148">
    <property type="entry name" value="Oxidored_nitro"/>
    <property type="match status" value="1"/>
</dbReference>
<sequence>MNIYDRYLPQLVSDYSGLHSLLYHLPTSIILLSPSGCNQPIREVDEYRDFSNTNQYTTKLDDAQVTLGIEGIINEKLLSNMERDVEFIAVMGTAITDIIGTNLGVVSQRIESISGKPVVFFNTNGFEAYPKAIAQAYLQILPFIVEKDPSGDKKKVNLIGFHPLVHGSDKFLVQFLDTFHHDQIEFCLPGFDCFGKAHAKLSKSAYVSIILSEEGVKLGEKLKEADGVPYEKLLPISKSGMKDLIRVLEEYTGETYPEMDQEEDYYFKKQGNAKKVLIIGEPFFAAFLRKALQKDFGLDEVQILSLLPKENFSKDKLSEALYEDIFFDTHADEFLGRIQAADLIIGDPLLRETIPQIREKTFIEIPYFGLSGREYAKIPYYYIGIKGFEYFKRQLIITGG</sequence>
<comment type="caution">
    <text evidence="2">The sequence shown here is derived from an EMBL/GenBank/DDBJ whole genome shotgun (WGS) entry which is preliminary data.</text>
</comment>
<dbReference type="EMBL" id="JANPWE010000014">
    <property type="protein sequence ID" value="MCR6546926.1"/>
    <property type="molecule type" value="Genomic_DNA"/>
</dbReference>
<evidence type="ECO:0000313" key="2">
    <source>
        <dbReference type="EMBL" id="MCR6546926.1"/>
    </source>
</evidence>
<dbReference type="Proteomes" id="UP001524944">
    <property type="component" value="Unassembled WGS sequence"/>
</dbReference>
<dbReference type="InterPro" id="IPR052673">
    <property type="entry name" value="Ni-siroh_cyclase_CfbD"/>
</dbReference>
<dbReference type="InterPro" id="IPR000510">
    <property type="entry name" value="Nase/OxRdtase_comp1"/>
</dbReference>
<proteinExistence type="predicted"/>
<accession>A0ABT1YB90</accession>
<evidence type="ECO:0000259" key="1">
    <source>
        <dbReference type="Pfam" id="PF00148"/>
    </source>
</evidence>
<dbReference type="Gene3D" id="3.40.50.1980">
    <property type="entry name" value="Nitrogenase molybdenum iron protein domain"/>
    <property type="match status" value="1"/>
</dbReference>
<reference evidence="2 3" key="1">
    <citation type="submission" date="2022-08" db="EMBL/GenBank/DDBJ databases">
        <title>Proteogenomics of the novel Dehalobacterium formicoaceticum strain EZ94 highlights a key role of methyltransferases during anaerobic dichloromethane degradation.</title>
        <authorList>
            <person name="Wasmund K."/>
        </authorList>
    </citation>
    <scope>NUCLEOTIDE SEQUENCE [LARGE SCALE GENOMIC DNA]</scope>
    <source>
        <strain evidence="2 3">EZ94</strain>
    </source>
</reference>
<protein>
    <recommendedName>
        <fullName evidence="1">Nitrogenase/oxidoreductase component 1 domain-containing protein</fullName>
    </recommendedName>
</protein>
<dbReference type="RefSeq" id="WP_257914141.1">
    <property type="nucleotide sequence ID" value="NZ_JANPWE010000014.1"/>
</dbReference>
<name>A0ABT1YB90_9FIRM</name>